<evidence type="ECO:0000313" key="2">
    <source>
        <dbReference type="Proteomes" id="UP000221110"/>
    </source>
</evidence>
<name>A0A223LF79_9CAUD</name>
<keyword evidence="2" id="KW-1185">Reference proteome</keyword>
<reference evidence="1 2" key="1">
    <citation type="submission" date="2017-07" db="EMBL/GenBank/DDBJ databases">
        <title>In vitro design and evaluation of phage cocktails against multidrug-resistant Aeromonas salmonicida.</title>
        <authorList>
            <person name="Chen L."/>
            <person name="Yuan S."/>
            <person name="Ma Y."/>
        </authorList>
    </citation>
    <scope>NUCLEOTIDE SEQUENCE [LARGE SCALE GENOMIC DNA]</scope>
</reference>
<protein>
    <submittedName>
        <fullName evidence="1">Uncharacterized protein</fullName>
    </submittedName>
</protein>
<dbReference type="EMBL" id="MF479730">
    <property type="protein sequence ID" value="ASU00685.1"/>
    <property type="molecule type" value="Genomic_DNA"/>
</dbReference>
<organism evidence="1 2">
    <name type="scientific">Aeromonas phage AS-gz</name>
    <dbReference type="NCBI Taxonomy" id="2026082"/>
    <lineage>
        <taxon>Viruses</taxon>
        <taxon>Duplodnaviria</taxon>
        <taxon>Heunggongvirae</taxon>
        <taxon>Uroviricota</taxon>
        <taxon>Caudoviricetes</taxon>
        <taxon>Pantevenvirales</taxon>
        <taxon>Straboviridae</taxon>
        <taxon>Tulanevirus</taxon>
        <taxon>Tulanevirus asgz</taxon>
    </lineage>
</organism>
<sequence>MFYNLPTTAPEIRSYNLTDEYGHVNLVVTDDDLKQVFSEEDIRKLKSNRHAYYNLVEIFD</sequence>
<accession>A0A223LF79</accession>
<dbReference type="Proteomes" id="UP000221110">
    <property type="component" value="Segment"/>
</dbReference>
<dbReference type="KEGG" id="vg:40089506"/>
<dbReference type="RefSeq" id="YP_009613136.1">
    <property type="nucleotide sequence ID" value="NC_042019.1"/>
</dbReference>
<dbReference type="GeneID" id="40089506"/>
<evidence type="ECO:0000313" key="1">
    <source>
        <dbReference type="EMBL" id="ASU00685.1"/>
    </source>
</evidence>
<proteinExistence type="predicted"/>